<dbReference type="Proteomes" id="UP001595926">
    <property type="component" value="Unassembled WGS sequence"/>
</dbReference>
<dbReference type="EMBL" id="JBHSJH010000001">
    <property type="protein sequence ID" value="MFC4891670.1"/>
    <property type="molecule type" value="Genomic_DNA"/>
</dbReference>
<protein>
    <recommendedName>
        <fullName evidence="4">Lipoprotein</fullName>
    </recommendedName>
</protein>
<proteinExistence type="predicted"/>
<keyword evidence="1" id="KW-0732">Signal</keyword>
<sequence length="137" mass="15421">MKIKSIFTIISTALLSVLLISCAQTINNLNDQPIPTELSKDQIKQAIITAGKQRGWVIGNSNKPDELTGKLLYNGDFVVVDIPYSEQGYSIQYKDSVGLDYDKVENKIDRSYNSWVGYLNQDIQNQLQLEAAQIRHS</sequence>
<feature type="signal peptide" evidence="1">
    <location>
        <begin position="1"/>
        <end position="23"/>
    </location>
</feature>
<keyword evidence="3" id="KW-1185">Reference proteome</keyword>
<name>A0ABV9TBM1_9GAMM</name>
<reference evidence="3" key="1">
    <citation type="journal article" date="2019" name="Int. J. Syst. Evol. Microbiol.">
        <title>The Global Catalogue of Microorganisms (GCM) 10K type strain sequencing project: providing services to taxonomists for standard genome sequencing and annotation.</title>
        <authorList>
            <consortium name="The Broad Institute Genomics Platform"/>
            <consortium name="The Broad Institute Genome Sequencing Center for Infectious Disease"/>
            <person name="Wu L."/>
            <person name="Ma J."/>
        </authorList>
    </citation>
    <scope>NUCLEOTIDE SEQUENCE [LARGE SCALE GENOMIC DNA]</scope>
    <source>
        <strain evidence="3">CGMCC 1.13718</strain>
    </source>
</reference>
<evidence type="ECO:0008006" key="4">
    <source>
        <dbReference type="Google" id="ProtNLM"/>
    </source>
</evidence>
<dbReference type="PROSITE" id="PS51257">
    <property type="entry name" value="PROKAR_LIPOPROTEIN"/>
    <property type="match status" value="1"/>
</dbReference>
<gene>
    <name evidence="2" type="ORF">ACFPDQ_01230</name>
</gene>
<evidence type="ECO:0000256" key="1">
    <source>
        <dbReference type="SAM" id="SignalP"/>
    </source>
</evidence>
<dbReference type="RefSeq" id="WP_119330594.1">
    <property type="nucleotide sequence ID" value="NZ_JBHSJH010000001.1"/>
</dbReference>
<evidence type="ECO:0000313" key="3">
    <source>
        <dbReference type="Proteomes" id="UP001595926"/>
    </source>
</evidence>
<accession>A0ABV9TBM1</accession>
<evidence type="ECO:0000313" key="2">
    <source>
        <dbReference type="EMBL" id="MFC4891670.1"/>
    </source>
</evidence>
<organism evidence="2 3">
    <name type="scientific">Pseudofrancisella aestuarii</name>
    <dbReference type="NCBI Taxonomy" id="2670347"/>
    <lineage>
        <taxon>Bacteria</taxon>
        <taxon>Pseudomonadati</taxon>
        <taxon>Pseudomonadota</taxon>
        <taxon>Gammaproteobacteria</taxon>
        <taxon>Thiotrichales</taxon>
        <taxon>Francisellaceae</taxon>
        <taxon>Pseudofrancisella</taxon>
    </lineage>
</organism>
<feature type="chain" id="PRO_5045456610" description="Lipoprotein" evidence="1">
    <location>
        <begin position="24"/>
        <end position="137"/>
    </location>
</feature>
<comment type="caution">
    <text evidence="2">The sequence shown here is derived from an EMBL/GenBank/DDBJ whole genome shotgun (WGS) entry which is preliminary data.</text>
</comment>